<reference evidence="1 2" key="1">
    <citation type="journal article" date="2020" name="Nat. Food">
        <title>A phased Vanilla planifolia genome enables genetic improvement of flavour and production.</title>
        <authorList>
            <person name="Hasing T."/>
            <person name="Tang H."/>
            <person name="Brym M."/>
            <person name="Khazi F."/>
            <person name="Huang T."/>
            <person name="Chambers A.H."/>
        </authorList>
    </citation>
    <scope>NUCLEOTIDE SEQUENCE [LARGE SCALE GENOMIC DNA]</scope>
    <source>
        <tissue evidence="1">Leaf</tissue>
    </source>
</reference>
<sequence length="80" mass="9202">MTERKEKRRKQVPFLETLAFALSARNGIPPLLLLAPPLFNTQPPLHYTFSDPLHSLITYSISAYLYGQGCRHLLRWSGFD</sequence>
<organism evidence="1 2">
    <name type="scientific">Vanilla planifolia</name>
    <name type="common">Vanilla</name>
    <dbReference type="NCBI Taxonomy" id="51239"/>
    <lineage>
        <taxon>Eukaryota</taxon>
        <taxon>Viridiplantae</taxon>
        <taxon>Streptophyta</taxon>
        <taxon>Embryophyta</taxon>
        <taxon>Tracheophyta</taxon>
        <taxon>Spermatophyta</taxon>
        <taxon>Magnoliopsida</taxon>
        <taxon>Liliopsida</taxon>
        <taxon>Asparagales</taxon>
        <taxon>Orchidaceae</taxon>
        <taxon>Vanilloideae</taxon>
        <taxon>Vanilleae</taxon>
        <taxon>Vanilla</taxon>
    </lineage>
</organism>
<accession>A0A835USR3</accession>
<gene>
    <name evidence="1" type="ORF">HPP92_014025</name>
</gene>
<comment type="caution">
    <text evidence="1">The sequence shown here is derived from an EMBL/GenBank/DDBJ whole genome shotgun (WGS) entry which is preliminary data.</text>
</comment>
<protein>
    <submittedName>
        <fullName evidence="1">Uncharacterized protein</fullName>
    </submittedName>
</protein>
<evidence type="ECO:0000313" key="2">
    <source>
        <dbReference type="Proteomes" id="UP000639772"/>
    </source>
</evidence>
<name>A0A835USR3_VANPL</name>
<proteinExistence type="predicted"/>
<dbReference type="EMBL" id="JADCNM010000007">
    <property type="protein sequence ID" value="KAG0474339.1"/>
    <property type="molecule type" value="Genomic_DNA"/>
</dbReference>
<dbReference type="AlphaFoldDB" id="A0A835USR3"/>
<evidence type="ECO:0000313" key="1">
    <source>
        <dbReference type="EMBL" id="KAG0474339.1"/>
    </source>
</evidence>
<dbReference type="Proteomes" id="UP000639772">
    <property type="component" value="Chromosome 7"/>
</dbReference>